<evidence type="ECO:0000313" key="6">
    <source>
        <dbReference type="Proteomes" id="UP000717696"/>
    </source>
</evidence>
<evidence type="ECO:0000256" key="2">
    <source>
        <dbReference type="ARBA" id="ARBA00010421"/>
    </source>
</evidence>
<evidence type="ECO:0000256" key="4">
    <source>
        <dbReference type="SAM" id="SignalP"/>
    </source>
</evidence>
<sequence length="148" mass="15587">MHHIIRLASIAALLSSTSAISVTYNTVYDEGSTPISQLACYKEGAGIISDFEYPDGDTLSSISPRIMGLDAIDGLDSSPCGSCWVLVYGDEARPFLAVDRAKSGIVLSLEGMNSLTGGKADALGRIEVNATRVSLLSCGLYIPPDNEI</sequence>
<reference evidence="5" key="1">
    <citation type="journal article" date="2021" name="Nat. Commun.">
        <title>Genetic determinants of endophytism in the Arabidopsis root mycobiome.</title>
        <authorList>
            <person name="Mesny F."/>
            <person name="Miyauchi S."/>
            <person name="Thiergart T."/>
            <person name="Pickel B."/>
            <person name="Atanasova L."/>
            <person name="Karlsson M."/>
            <person name="Huettel B."/>
            <person name="Barry K.W."/>
            <person name="Haridas S."/>
            <person name="Chen C."/>
            <person name="Bauer D."/>
            <person name="Andreopoulos W."/>
            <person name="Pangilinan J."/>
            <person name="LaButti K."/>
            <person name="Riley R."/>
            <person name="Lipzen A."/>
            <person name="Clum A."/>
            <person name="Drula E."/>
            <person name="Henrissat B."/>
            <person name="Kohler A."/>
            <person name="Grigoriev I.V."/>
            <person name="Martin F.M."/>
            <person name="Hacquard S."/>
        </authorList>
    </citation>
    <scope>NUCLEOTIDE SEQUENCE</scope>
    <source>
        <strain evidence="5">MPI-CAGE-AT-0021</strain>
    </source>
</reference>
<evidence type="ECO:0000256" key="1">
    <source>
        <dbReference type="ARBA" id="ARBA00004613"/>
    </source>
</evidence>
<dbReference type="InterPro" id="IPR010829">
    <property type="entry name" value="Cerato-platanin"/>
</dbReference>
<dbReference type="EMBL" id="JAGMUU010000015">
    <property type="protein sequence ID" value="KAH7137432.1"/>
    <property type="molecule type" value="Genomic_DNA"/>
</dbReference>
<dbReference type="InterPro" id="IPR036908">
    <property type="entry name" value="RlpA-like_sf"/>
</dbReference>
<keyword evidence="4" id="KW-0732">Signal</keyword>
<dbReference type="Proteomes" id="UP000717696">
    <property type="component" value="Unassembled WGS sequence"/>
</dbReference>
<dbReference type="GO" id="GO:0005576">
    <property type="term" value="C:extracellular region"/>
    <property type="evidence" value="ECO:0007669"/>
    <property type="project" value="UniProtKB-SubCell"/>
</dbReference>
<dbReference type="CDD" id="cd22778">
    <property type="entry name" value="DPBB_CEPL-like"/>
    <property type="match status" value="1"/>
</dbReference>
<name>A0A9P9IXJ9_9HYPO</name>
<dbReference type="Gene3D" id="2.40.40.10">
    <property type="entry name" value="RlpA-like domain"/>
    <property type="match status" value="1"/>
</dbReference>
<protein>
    <submittedName>
        <fullName evidence="5">Cerato-platanin</fullName>
    </submittedName>
</protein>
<accession>A0A9P9IXJ9</accession>
<feature type="signal peptide" evidence="4">
    <location>
        <begin position="1"/>
        <end position="19"/>
    </location>
</feature>
<evidence type="ECO:0000313" key="5">
    <source>
        <dbReference type="EMBL" id="KAH7137432.1"/>
    </source>
</evidence>
<gene>
    <name evidence="5" type="ORF">B0J13DRAFT_609475</name>
</gene>
<keyword evidence="3" id="KW-0964">Secreted</keyword>
<dbReference type="AlphaFoldDB" id="A0A9P9IXJ9"/>
<organism evidence="5 6">
    <name type="scientific">Dactylonectria estremocensis</name>
    <dbReference type="NCBI Taxonomy" id="1079267"/>
    <lineage>
        <taxon>Eukaryota</taxon>
        <taxon>Fungi</taxon>
        <taxon>Dikarya</taxon>
        <taxon>Ascomycota</taxon>
        <taxon>Pezizomycotina</taxon>
        <taxon>Sordariomycetes</taxon>
        <taxon>Hypocreomycetidae</taxon>
        <taxon>Hypocreales</taxon>
        <taxon>Nectriaceae</taxon>
        <taxon>Dactylonectria</taxon>
    </lineage>
</organism>
<proteinExistence type="inferred from homology"/>
<evidence type="ECO:0000256" key="3">
    <source>
        <dbReference type="ARBA" id="ARBA00022525"/>
    </source>
</evidence>
<comment type="similarity">
    <text evidence="2">Belongs to the cerato-platanin family.</text>
</comment>
<comment type="subcellular location">
    <subcellularLocation>
        <location evidence="1">Secreted</location>
    </subcellularLocation>
</comment>
<feature type="chain" id="PRO_5040109054" evidence="4">
    <location>
        <begin position="20"/>
        <end position="148"/>
    </location>
</feature>
<dbReference type="OrthoDB" id="4898945at2759"/>
<keyword evidence="6" id="KW-1185">Reference proteome</keyword>
<comment type="caution">
    <text evidence="5">The sequence shown here is derived from an EMBL/GenBank/DDBJ whole genome shotgun (WGS) entry which is preliminary data.</text>
</comment>
<dbReference type="Pfam" id="PF07249">
    <property type="entry name" value="Cerato-platanin"/>
    <property type="match status" value="1"/>
</dbReference>